<dbReference type="AlphaFoldDB" id="A0A841QE20"/>
<gene>
    <name evidence="1" type="ORF">HNR55_001281</name>
</gene>
<dbReference type="GO" id="GO:0009399">
    <property type="term" value="P:nitrogen fixation"/>
    <property type="evidence" value="ECO:0007669"/>
    <property type="project" value="InterPro"/>
</dbReference>
<dbReference type="Pfam" id="PF06988">
    <property type="entry name" value="NifT"/>
    <property type="match status" value="1"/>
</dbReference>
<sequence>MKVMLRRNDRGLSVYVPKKDLEQPVVAQEKETLWGGWVRLKNGWVLELPSMEHETKLPVTVNARRIGEEGGL</sequence>
<name>A0A841QE20_9PROT</name>
<keyword evidence="2" id="KW-1185">Reference proteome</keyword>
<dbReference type="RefSeq" id="WP_166114112.1">
    <property type="nucleotide sequence ID" value="NZ_BAABDB010000004.1"/>
</dbReference>
<proteinExistence type="predicted"/>
<comment type="caution">
    <text evidence="1">The sequence shown here is derived from an EMBL/GenBank/DDBJ whole genome shotgun (WGS) entry which is preliminary data.</text>
</comment>
<organism evidence="1 2">
    <name type="scientific">Acetobacter lovaniensis</name>
    <dbReference type="NCBI Taxonomy" id="104100"/>
    <lineage>
        <taxon>Bacteria</taxon>
        <taxon>Pseudomonadati</taxon>
        <taxon>Pseudomonadota</taxon>
        <taxon>Alphaproteobacteria</taxon>
        <taxon>Acetobacterales</taxon>
        <taxon>Acetobacteraceae</taxon>
        <taxon>Acetobacter</taxon>
    </lineage>
</organism>
<accession>A0A841QE20</accession>
<dbReference type="SUPFAM" id="SSF159203">
    <property type="entry name" value="NifT/FixU-like"/>
    <property type="match status" value="1"/>
</dbReference>
<dbReference type="NCBIfam" id="TIGR02934">
    <property type="entry name" value="nifT_nitrog"/>
    <property type="match status" value="1"/>
</dbReference>
<dbReference type="Gene3D" id="2.40.50.240">
    <property type="entry name" value="NifT/FixU-like"/>
    <property type="match status" value="1"/>
</dbReference>
<dbReference type="InterPro" id="IPR009727">
    <property type="entry name" value="NifT"/>
</dbReference>
<protein>
    <submittedName>
        <fullName evidence="1">Nitrogen fixation protein NifT</fullName>
    </submittedName>
</protein>
<dbReference type="Proteomes" id="UP000578000">
    <property type="component" value="Unassembled WGS sequence"/>
</dbReference>
<dbReference type="InterPro" id="IPR024044">
    <property type="entry name" value="NifT/FixU_barrel-like_dom_sf"/>
</dbReference>
<reference evidence="1 2" key="1">
    <citation type="submission" date="2020-08" db="EMBL/GenBank/DDBJ databases">
        <title>Genomic Encyclopedia of Type Strains, Phase IV (KMG-IV): sequencing the most valuable type-strain genomes for metagenomic binning, comparative biology and taxonomic classification.</title>
        <authorList>
            <person name="Goeker M."/>
        </authorList>
    </citation>
    <scope>NUCLEOTIDE SEQUENCE [LARGE SCALE GENOMIC DNA]</scope>
    <source>
        <strain evidence="1 2">DSM 4491</strain>
    </source>
</reference>
<evidence type="ECO:0000313" key="2">
    <source>
        <dbReference type="Proteomes" id="UP000578000"/>
    </source>
</evidence>
<evidence type="ECO:0000313" key="1">
    <source>
        <dbReference type="EMBL" id="MBB6456700.1"/>
    </source>
</evidence>
<dbReference type="EMBL" id="JACHIE010000004">
    <property type="protein sequence ID" value="MBB6456700.1"/>
    <property type="molecule type" value="Genomic_DNA"/>
</dbReference>